<evidence type="ECO:0000256" key="1">
    <source>
        <dbReference type="ARBA" id="ARBA00023015"/>
    </source>
</evidence>
<feature type="region of interest" description="Disordered" evidence="5">
    <location>
        <begin position="1"/>
        <end position="25"/>
    </location>
</feature>
<feature type="region of interest" description="Disordered" evidence="5">
    <location>
        <begin position="83"/>
        <end position="105"/>
    </location>
</feature>
<dbReference type="PROSITE" id="PS00463">
    <property type="entry name" value="ZN2_CY6_FUNGAL_1"/>
    <property type="match status" value="1"/>
</dbReference>
<evidence type="ECO:0000313" key="7">
    <source>
        <dbReference type="EMBL" id="RDH27085.1"/>
    </source>
</evidence>
<evidence type="ECO:0000256" key="4">
    <source>
        <dbReference type="ARBA" id="ARBA00023242"/>
    </source>
</evidence>
<keyword evidence="1" id="KW-0805">Transcription regulation</keyword>
<evidence type="ECO:0000259" key="6">
    <source>
        <dbReference type="PROSITE" id="PS00463"/>
    </source>
</evidence>
<dbReference type="SMART" id="SM00066">
    <property type="entry name" value="GAL4"/>
    <property type="match status" value="1"/>
</dbReference>
<dbReference type="GO" id="GO:0008270">
    <property type="term" value="F:zinc ion binding"/>
    <property type="evidence" value="ECO:0007669"/>
    <property type="project" value="InterPro"/>
</dbReference>
<dbReference type="GO" id="GO:0000981">
    <property type="term" value="F:DNA-binding transcription factor activity, RNA polymerase II-specific"/>
    <property type="evidence" value="ECO:0007669"/>
    <property type="project" value="InterPro"/>
</dbReference>
<dbReference type="GeneID" id="38140942"/>
<keyword evidence="4" id="KW-0539">Nucleus</keyword>
<dbReference type="InterPro" id="IPR036864">
    <property type="entry name" value="Zn2-C6_fun-type_DNA-bd_sf"/>
</dbReference>
<dbReference type="GO" id="GO:0009893">
    <property type="term" value="P:positive regulation of metabolic process"/>
    <property type="evidence" value="ECO:0007669"/>
    <property type="project" value="UniProtKB-ARBA"/>
</dbReference>
<evidence type="ECO:0000313" key="8">
    <source>
        <dbReference type="Proteomes" id="UP000253729"/>
    </source>
</evidence>
<feature type="domain" description="Zn(2)-C6 fungal-type" evidence="6">
    <location>
        <begin position="33"/>
        <end position="60"/>
    </location>
</feature>
<sequence>MAQEARRLLPAKEAPRRLELSPAKPRMRRRNVACRHCRKLHVKCVGSPCCNACNKLGIRCEPHPDRRRKERLHDVEAKLNDAEAKRRDAEAKLHDAEAKRRDAEAKLRDAEAKLRDAEAKLHDAEAKLRDAEAKVHDAEAKRRDAELLYEIYKPTGQMMSVI</sequence>
<dbReference type="STRING" id="1341132.A0A3F3PJH1"/>
<gene>
    <name evidence="7" type="ORF">BDQ94DRAFT_175938</name>
</gene>
<evidence type="ECO:0000256" key="2">
    <source>
        <dbReference type="ARBA" id="ARBA00023125"/>
    </source>
</evidence>
<dbReference type="AlphaFoldDB" id="A0A3F3PJH1"/>
<evidence type="ECO:0000256" key="3">
    <source>
        <dbReference type="ARBA" id="ARBA00023163"/>
    </source>
</evidence>
<name>A0A3F3PJH1_9EURO</name>
<dbReference type="EMBL" id="KZ852101">
    <property type="protein sequence ID" value="RDH27085.1"/>
    <property type="molecule type" value="Genomic_DNA"/>
</dbReference>
<keyword evidence="3" id="KW-0804">Transcription</keyword>
<dbReference type="RefSeq" id="XP_026620107.1">
    <property type="nucleotide sequence ID" value="XM_026772586.1"/>
</dbReference>
<accession>A0A3F3PJH1</accession>
<proteinExistence type="predicted"/>
<dbReference type="Proteomes" id="UP000253729">
    <property type="component" value="Unassembled WGS sequence"/>
</dbReference>
<protein>
    <recommendedName>
        <fullName evidence="6">Zn(2)-C6 fungal-type domain-containing protein</fullName>
    </recommendedName>
</protein>
<organism evidence="7 8">
    <name type="scientific">Aspergillus welwitschiae</name>
    <dbReference type="NCBI Taxonomy" id="1341132"/>
    <lineage>
        <taxon>Eukaryota</taxon>
        <taxon>Fungi</taxon>
        <taxon>Dikarya</taxon>
        <taxon>Ascomycota</taxon>
        <taxon>Pezizomycotina</taxon>
        <taxon>Eurotiomycetes</taxon>
        <taxon>Eurotiomycetidae</taxon>
        <taxon>Eurotiales</taxon>
        <taxon>Aspergillaceae</taxon>
        <taxon>Aspergillus</taxon>
        <taxon>Aspergillus subgen. Circumdati</taxon>
    </lineage>
</organism>
<reference evidence="7 8" key="1">
    <citation type="submission" date="2018-07" db="EMBL/GenBank/DDBJ databases">
        <title>The genomes of Aspergillus section Nigri reveals drivers in fungal speciation.</title>
        <authorList>
            <consortium name="DOE Joint Genome Institute"/>
            <person name="Vesth T.C."/>
            <person name="Nybo J."/>
            <person name="Theobald S."/>
            <person name="Brandl J."/>
            <person name="Frisvad J.C."/>
            <person name="Nielsen K.F."/>
            <person name="Lyhne E.K."/>
            <person name="Kogle M.E."/>
            <person name="Kuo A."/>
            <person name="Riley R."/>
            <person name="Clum A."/>
            <person name="Nolan M."/>
            <person name="Lipzen A."/>
            <person name="Salamov A."/>
            <person name="Henrissat B."/>
            <person name="Wiebenga A."/>
            <person name="De vries R.P."/>
            <person name="Grigoriev I.V."/>
            <person name="Mortensen U.H."/>
            <person name="Andersen M.R."/>
            <person name="Baker S.E."/>
        </authorList>
    </citation>
    <scope>NUCLEOTIDE SEQUENCE [LARGE SCALE GENOMIC DNA]</scope>
    <source>
        <strain evidence="7 8">CBS 139.54b</strain>
    </source>
</reference>
<evidence type="ECO:0000256" key="5">
    <source>
        <dbReference type="SAM" id="MobiDB-lite"/>
    </source>
</evidence>
<keyword evidence="2" id="KW-0238">DNA-binding</keyword>
<dbReference type="SUPFAM" id="SSF57997">
    <property type="entry name" value="Tropomyosin"/>
    <property type="match status" value="1"/>
</dbReference>
<dbReference type="Gene3D" id="1.20.5.340">
    <property type="match status" value="1"/>
</dbReference>
<dbReference type="SUPFAM" id="SSF57701">
    <property type="entry name" value="Zn2/Cys6 DNA-binding domain"/>
    <property type="match status" value="1"/>
</dbReference>
<dbReference type="InterPro" id="IPR001138">
    <property type="entry name" value="Zn2Cys6_DnaBD"/>
</dbReference>
<keyword evidence="8" id="KW-1185">Reference proteome</keyword>
<dbReference type="GO" id="GO:0003677">
    <property type="term" value="F:DNA binding"/>
    <property type="evidence" value="ECO:0007669"/>
    <property type="project" value="UniProtKB-KW"/>
</dbReference>
<dbReference type="CDD" id="cd00067">
    <property type="entry name" value="GAL4"/>
    <property type="match status" value="1"/>
</dbReference>